<feature type="compositionally biased region" description="Polar residues" evidence="1">
    <location>
        <begin position="186"/>
        <end position="217"/>
    </location>
</feature>
<accession>A0A8J2MDY0</accession>
<dbReference type="EMBL" id="CAJNRD030001118">
    <property type="protein sequence ID" value="CAG5085172.1"/>
    <property type="molecule type" value="Genomic_DNA"/>
</dbReference>
<feature type="region of interest" description="Disordered" evidence="1">
    <location>
        <begin position="182"/>
        <end position="262"/>
    </location>
</feature>
<feature type="compositionally biased region" description="Basic and acidic residues" evidence="1">
    <location>
        <begin position="218"/>
        <end position="243"/>
    </location>
</feature>
<name>A0A8J2MDY0_COTCN</name>
<sequence>MSRDFYLKKYRTTGSDRRTKNKDRRTDIPSESIEKDPLVIDLQEQLLPKPPARKPRRNQKQKKGTQRISQSQLPIEDIKVEPRNTPSPEKSKNKTKKMSERVNESVGAPVSNRLLKRVLKVISQTKRAKNDNAPATSSRTEEIKSSILASNATQVSANDLMLVLKDAEKTLKDLKENRNYLKNPCFKNSTTTNSKKSDRPLNQQETSTQTSPPANKNNSERPTLKDNKTRQIRNEPFRTERSYSRNVNTYQHPRSLREQSNNTIVHSQRINTDQAFETTPRNYKPFNYSDSPNPSASLQLQHIPQKVAHEAMNKNNIPTLYQSNHFQDVTNLPTSNPQAYNSQIYSPQTFNPPPYNSQPYSHQAFNPQTFNSKPYNPQGFIPQQYNPQQYIMQTFNQQ</sequence>
<feature type="compositionally biased region" description="Basic residues" evidence="1">
    <location>
        <begin position="51"/>
        <end position="65"/>
    </location>
</feature>
<organism evidence="2 3">
    <name type="scientific">Cotesia congregata</name>
    <name type="common">Parasitoid wasp</name>
    <name type="synonym">Apanteles congregatus</name>
    <dbReference type="NCBI Taxonomy" id="51543"/>
    <lineage>
        <taxon>Eukaryota</taxon>
        <taxon>Metazoa</taxon>
        <taxon>Ecdysozoa</taxon>
        <taxon>Arthropoda</taxon>
        <taxon>Hexapoda</taxon>
        <taxon>Insecta</taxon>
        <taxon>Pterygota</taxon>
        <taxon>Neoptera</taxon>
        <taxon>Endopterygota</taxon>
        <taxon>Hymenoptera</taxon>
        <taxon>Apocrita</taxon>
        <taxon>Ichneumonoidea</taxon>
        <taxon>Braconidae</taxon>
        <taxon>Microgastrinae</taxon>
        <taxon>Cotesia</taxon>
    </lineage>
</organism>
<feature type="compositionally biased region" description="Basic and acidic residues" evidence="1">
    <location>
        <begin position="89"/>
        <end position="103"/>
    </location>
</feature>
<feature type="compositionally biased region" description="Basic and acidic residues" evidence="1">
    <location>
        <begin position="14"/>
        <end position="38"/>
    </location>
</feature>
<dbReference type="AlphaFoldDB" id="A0A8J2MDY0"/>
<feature type="region of interest" description="Disordered" evidence="1">
    <location>
        <begin position="1"/>
        <end position="109"/>
    </location>
</feature>
<keyword evidence="3" id="KW-1185">Reference proteome</keyword>
<evidence type="ECO:0000313" key="3">
    <source>
        <dbReference type="Proteomes" id="UP000786811"/>
    </source>
</evidence>
<evidence type="ECO:0000313" key="2">
    <source>
        <dbReference type="EMBL" id="CAG5085172.1"/>
    </source>
</evidence>
<dbReference type="Proteomes" id="UP000786811">
    <property type="component" value="Unassembled WGS sequence"/>
</dbReference>
<gene>
    <name evidence="2" type="ORF">HICCMSTLAB_LOCUS4294</name>
</gene>
<feature type="compositionally biased region" description="Polar residues" evidence="1">
    <location>
        <begin position="244"/>
        <end position="262"/>
    </location>
</feature>
<comment type="caution">
    <text evidence="2">The sequence shown here is derived from an EMBL/GenBank/DDBJ whole genome shotgun (WGS) entry which is preliminary data.</text>
</comment>
<proteinExistence type="predicted"/>
<reference evidence="2" key="1">
    <citation type="submission" date="2021-04" db="EMBL/GenBank/DDBJ databases">
        <authorList>
            <person name="Chebbi M.A.C M."/>
        </authorList>
    </citation>
    <scope>NUCLEOTIDE SEQUENCE</scope>
</reference>
<evidence type="ECO:0000256" key="1">
    <source>
        <dbReference type="SAM" id="MobiDB-lite"/>
    </source>
</evidence>
<protein>
    <submittedName>
        <fullName evidence="2">Uncharacterized protein</fullName>
    </submittedName>
</protein>